<dbReference type="PANTHER" id="PTHR37984:SF5">
    <property type="entry name" value="PROTEIN NYNRIN-LIKE"/>
    <property type="match status" value="1"/>
</dbReference>
<feature type="compositionally biased region" description="Acidic residues" evidence="1">
    <location>
        <begin position="149"/>
        <end position="163"/>
    </location>
</feature>
<protein>
    <recommendedName>
        <fullName evidence="2">Integrase catalytic domain-containing protein</fullName>
    </recommendedName>
</protein>
<dbReference type="Gene3D" id="1.10.10.60">
    <property type="entry name" value="Homeodomain-like"/>
    <property type="match status" value="1"/>
</dbReference>
<comment type="caution">
    <text evidence="3">The sequence shown here is derived from an EMBL/GenBank/DDBJ whole genome shotgun (WGS) entry which is preliminary data.</text>
</comment>
<dbReference type="PROSITE" id="PS50994">
    <property type="entry name" value="INTEGRASE"/>
    <property type="match status" value="1"/>
</dbReference>
<dbReference type="PANTHER" id="PTHR37984">
    <property type="entry name" value="PROTEIN CBG26694"/>
    <property type="match status" value="1"/>
</dbReference>
<organism evidence="3 4">
    <name type="scientific">Synaphobranchus kaupii</name>
    <name type="common">Kaup's arrowtooth eel</name>
    <dbReference type="NCBI Taxonomy" id="118154"/>
    <lineage>
        <taxon>Eukaryota</taxon>
        <taxon>Metazoa</taxon>
        <taxon>Chordata</taxon>
        <taxon>Craniata</taxon>
        <taxon>Vertebrata</taxon>
        <taxon>Euteleostomi</taxon>
        <taxon>Actinopterygii</taxon>
        <taxon>Neopterygii</taxon>
        <taxon>Teleostei</taxon>
        <taxon>Anguilliformes</taxon>
        <taxon>Synaphobranchidae</taxon>
        <taxon>Synaphobranchus</taxon>
    </lineage>
</organism>
<feature type="domain" description="Integrase catalytic" evidence="2">
    <location>
        <begin position="420"/>
        <end position="578"/>
    </location>
</feature>
<proteinExistence type="predicted"/>
<evidence type="ECO:0000259" key="2">
    <source>
        <dbReference type="PROSITE" id="PS50994"/>
    </source>
</evidence>
<evidence type="ECO:0000256" key="1">
    <source>
        <dbReference type="SAM" id="MobiDB-lite"/>
    </source>
</evidence>
<evidence type="ECO:0000313" key="3">
    <source>
        <dbReference type="EMBL" id="KAJ8345931.1"/>
    </source>
</evidence>
<dbReference type="EMBL" id="JAINUF010000012">
    <property type="protein sequence ID" value="KAJ8345931.1"/>
    <property type="molecule type" value="Genomic_DNA"/>
</dbReference>
<dbReference type="InterPro" id="IPR036397">
    <property type="entry name" value="RNaseH_sf"/>
</dbReference>
<dbReference type="Gene3D" id="3.30.420.10">
    <property type="entry name" value="Ribonuclease H-like superfamily/Ribonuclease H"/>
    <property type="match status" value="1"/>
</dbReference>
<reference evidence="3" key="1">
    <citation type="journal article" date="2023" name="Science">
        <title>Genome structures resolve the early diversification of teleost fishes.</title>
        <authorList>
            <person name="Parey E."/>
            <person name="Louis A."/>
            <person name="Montfort J."/>
            <person name="Bouchez O."/>
            <person name="Roques C."/>
            <person name="Iampietro C."/>
            <person name="Lluch J."/>
            <person name="Castinel A."/>
            <person name="Donnadieu C."/>
            <person name="Desvignes T."/>
            <person name="Floi Bucao C."/>
            <person name="Jouanno E."/>
            <person name="Wen M."/>
            <person name="Mejri S."/>
            <person name="Dirks R."/>
            <person name="Jansen H."/>
            <person name="Henkel C."/>
            <person name="Chen W.J."/>
            <person name="Zahm M."/>
            <person name="Cabau C."/>
            <person name="Klopp C."/>
            <person name="Thompson A.W."/>
            <person name="Robinson-Rechavi M."/>
            <person name="Braasch I."/>
            <person name="Lecointre G."/>
            <person name="Bobe J."/>
            <person name="Postlethwait J.H."/>
            <person name="Berthelot C."/>
            <person name="Roest Crollius H."/>
            <person name="Guiguen Y."/>
        </authorList>
    </citation>
    <scope>NUCLEOTIDE SEQUENCE</scope>
    <source>
        <strain evidence="3">WJC10195</strain>
    </source>
</reference>
<dbReference type="Proteomes" id="UP001152622">
    <property type="component" value="Chromosome 12"/>
</dbReference>
<dbReference type="OrthoDB" id="413122at2759"/>
<dbReference type="InterPro" id="IPR001584">
    <property type="entry name" value="Integrase_cat-core"/>
</dbReference>
<dbReference type="GO" id="GO:0015074">
    <property type="term" value="P:DNA integration"/>
    <property type="evidence" value="ECO:0007669"/>
    <property type="project" value="InterPro"/>
</dbReference>
<gene>
    <name evidence="3" type="ORF">SKAU_G00301240</name>
</gene>
<name>A0A9Q1EVT2_SYNKA</name>
<dbReference type="InterPro" id="IPR012337">
    <property type="entry name" value="RNaseH-like_sf"/>
</dbReference>
<dbReference type="GO" id="GO:0003676">
    <property type="term" value="F:nucleic acid binding"/>
    <property type="evidence" value="ECO:0007669"/>
    <property type="project" value="InterPro"/>
</dbReference>
<feature type="region of interest" description="Disordered" evidence="1">
    <location>
        <begin position="126"/>
        <end position="194"/>
    </location>
</feature>
<keyword evidence="4" id="KW-1185">Reference proteome</keyword>
<evidence type="ECO:0000313" key="4">
    <source>
        <dbReference type="Proteomes" id="UP001152622"/>
    </source>
</evidence>
<dbReference type="InterPro" id="IPR050951">
    <property type="entry name" value="Retrovirus_Pol_polyprotein"/>
</dbReference>
<dbReference type="AlphaFoldDB" id="A0A9Q1EVT2"/>
<dbReference type="Pfam" id="PF13837">
    <property type="entry name" value="Myb_DNA-bind_4"/>
    <property type="match status" value="1"/>
</dbReference>
<sequence>MEGIPLHKWTNQQTRSLIRLRSENDHLFTGKRHTAKKAWAEILQQMGLLGYVSPTQVAKKWDNLKRKYKELRNPTTGAGADRGETTAANWPWFAPMHEAVAGTPLIDIPALFDSCVAANPGHVADGASDGGGSSPPGSVAASRSQVWVEEVDEDEEAQEEDDPQPGSGSFTREDGEPSTSACPPPPKRRRTSPGAVLEFLKEEAVREDERFRATQESTNRFLDLFERMVDKIALVSKADGRRMSALVQAALVFFKTGLLPSISERLLIPAVRNVYPGSPSLCQKYVRKTLMEGQTSTGWYITLASTSPTTRPMTKDKVHPSKYRSEDNTLTEEKPYLKTRLRYNYDPRQKPKKVEWSSYLSANGILNIPSLREILLHPTRLHEDYCTPKSVQWAKGVWKKANCDIYKKRYQSRLRKFSIKVTAKWEWLSVDLRGPLPETLEGRRFLLIVMDLYSKWAEVYPMRTSSAREVALNIRNLVCQLGLPHALFSHLSKSFIKAVNKALGIYMAMEDCSLVVYHPKACRLDPTTHSDVSSMVEKLVEDHKESWDLHLHTYLFALRIKEHPKTGQSPFYSLYCRDPQKDSYPDAPQKLLMGLGDEHPISRILASPPLTVTQEPRPSSALCRSFRFAVVQCLQLKMSPPLCSTPPTQGVHTSLQDQMDVDAVVIGGDREHDAP</sequence>
<dbReference type="InterPro" id="IPR044822">
    <property type="entry name" value="Myb_DNA-bind_4"/>
</dbReference>
<dbReference type="SUPFAM" id="SSF53098">
    <property type="entry name" value="Ribonuclease H-like"/>
    <property type="match status" value="1"/>
</dbReference>
<accession>A0A9Q1EVT2</accession>